<evidence type="ECO:0000313" key="2">
    <source>
        <dbReference type="EMBL" id="KAB7731390.1"/>
    </source>
</evidence>
<dbReference type="AlphaFoldDB" id="A0A7J5U179"/>
<reference evidence="2 3" key="1">
    <citation type="submission" date="2019-10" db="EMBL/GenBank/DDBJ databases">
        <title>Rudanella paleaurantiibacter sp. nov., isolated from sludge.</title>
        <authorList>
            <person name="Xu S.Q."/>
        </authorList>
    </citation>
    <scope>NUCLEOTIDE SEQUENCE [LARGE SCALE GENOMIC DNA]</scope>
    <source>
        <strain evidence="2 3">HX-22-17</strain>
    </source>
</reference>
<dbReference type="Proteomes" id="UP000488299">
    <property type="component" value="Unassembled WGS sequence"/>
</dbReference>
<organism evidence="2 3">
    <name type="scientific">Rudanella paleaurantiibacter</name>
    <dbReference type="NCBI Taxonomy" id="2614655"/>
    <lineage>
        <taxon>Bacteria</taxon>
        <taxon>Pseudomonadati</taxon>
        <taxon>Bacteroidota</taxon>
        <taxon>Cytophagia</taxon>
        <taxon>Cytophagales</taxon>
        <taxon>Cytophagaceae</taxon>
        <taxon>Rudanella</taxon>
    </lineage>
</organism>
<accession>A0A7J5U179</accession>
<dbReference type="EMBL" id="WELI01000003">
    <property type="protein sequence ID" value="KAB7731390.1"/>
    <property type="molecule type" value="Genomic_DNA"/>
</dbReference>
<name>A0A7J5U179_9BACT</name>
<feature type="chain" id="PRO_5029668078" description="Outer membrane beta-barrel protein" evidence="1">
    <location>
        <begin position="25"/>
        <end position="259"/>
    </location>
</feature>
<proteinExistence type="predicted"/>
<protein>
    <recommendedName>
        <fullName evidence="4">Outer membrane beta-barrel protein</fullName>
    </recommendedName>
</protein>
<feature type="signal peptide" evidence="1">
    <location>
        <begin position="1"/>
        <end position="24"/>
    </location>
</feature>
<dbReference type="RefSeq" id="WP_152124361.1">
    <property type="nucleotide sequence ID" value="NZ_WELI01000003.1"/>
</dbReference>
<evidence type="ECO:0008006" key="4">
    <source>
        <dbReference type="Google" id="ProtNLM"/>
    </source>
</evidence>
<evidence type="ECO:0000256" key="1">
    <source>
        <dbReference type="SAM" id="SignalP"/>
    </source>
</evidence>
<gene>
    <name evidence="2" type="ORF">F5984_11405</name>
</gene>
<keyword evidence="1" id="KW-0732">Signal</keyword>
<keyword evidence="3" id="KW-1185">Reference proteome</keyword>
<sequence length="259" mass="27973">MQRLYKFLGVGLVSSLLLAGPSYAQMQQSADAEDEPYQSVTTFGVTTNTNSGLLGGFAFRQSKRLAETFLGRPQYRYFAVEVVNVKHPKEVQQAVNFTGSRFTYGKENYLFVVRPQYGREISLFERSADEGISINAIFAVGPSLGIVKPYYVTISESGNRTRTVPASSLYGTGGQPGTGALPTGSGGLFRGFGESKFTAGANVKAAVNFELSAFRNNTTGIEIGFLAELFPKPISIMAGADKRAFFSSGYATLFFGSKK</sequence>
<comment type="caution">
    <text evidence="2">The sequence shown here is derived from an EMBL/GenBank/DDBJ whole genome shotgun (WGS) entry which is preliminary data.</text>
</comment>
<evidence type="ECO:0000313" key="3">
    <source>
        <dbReference type="Proteomes" id="UP000488299"/>
    </source>
</evidence>